<feature type="compositionally biased region" description="Basic and acidic residues" evidence="1">
    <location>
        <begin position="741"/>
        <end position="752"/>
    </location>
</feature>
<evidence type="ECO:0008006" key="7">
    <source>
        <dbReference type="Google" id="ProtNLM"/>
    </source>
</evidence>
<dbReference type="RefSeq" id="XP_071928099.1">
    <property type="nucleotide sequence ID" value="XM_072071998.1"/>
</dbReference>
<dbReference type="InterPro" id="IPR029480">
    <property type="entry name" value="Transpos_assoc"/>
</dbReference>
<dbReference type="PANTHER" id="PTHR48258:SF15">
    <property type="entry name" value="OS02G0543900 PROTEIN"/>
    <property type="match status" value="1"/>
</dbReference>
<evidence type="ECO:0000313" key="5">
    <source>
        <dbReference type="Proteomes" id="UP001652660"/>
    </source>
</evidence>
<feature type="compositionally biased region" description="Acidic residues" evidence="1">
    <location>
        <begin position="730"/>
        <end position="740"/>
    </location>
</feature>
<dbReference type="Pfam" id="PF13952">
    <property type="entry name" value="DUF4216"/>
    <property type="match status" value="1"/>
</dbReference>
<dbReference type="Pfam" id="PF13963">
    <property type="entry name" value="Transpos_assoc"/>
    <property type="match status" value="1"/>
</dbReference>
<name>A0ABM4W8I5_COFAR</name>
<protein>
    <recommendedName>
        <fullName evidence="7">Transposase-associated domain-containing protein</fullName>
    </recommendedName>
</protein>
<feature type="domain" description="Transposase-associated" evidence="4">
    <location>
        <begin position="4"/>
        <end position="78"/>
    </location>
</feature>
<accession>A0ABM4W8I5</accession>
<feature type="domain" description="DUF4216" evidence="2">
    <location>
        <begin position="573"/>
        <end position="647"/>
    </location>
</feature>
<evidence type="ECO:0000256" key="1">
    <source>
        <dbReference type="SAM" id="MobiDB-lite"/>
    </source>
</evidence>
<dbReference type="InterPro" id="IPR025312">
    <property type="entry name" value="DUF4216"/>
</dbReference>
<keyword evidence="5" id="KW-1185">Reference proteome</keyword>
<evidence type="ECO:0000259" key="3">
    <source>
        <dbReference type="Pfam" id="PF13960"/>
    </source>
</evidence>
<feature type="region of interest" description="Disordered" evidence="1">
    <location>
        <begin position="730"/>
        <end position="752"/>
    </location>
</feature>
<evidence type="ECO:0000313" key="6">
    <source>
        <dbReference type="RefSeq" id="XP_071928099.1"/>
    </source>
</evidence>
<organism evidence="5 6">
    <name type="scientific">Coffea arabica</name>
    <name type="common">Arabian coffee</name>
    <dbReference type="NCBI Taxonomy" id="13443"/>
    <lineage>
        <taxon>Eukaryota</taxon>
        <taxon>Viridiplantae</taxon>
        <taxon>Streptophyta</taxon>
        <taxon>Embryophyta</taxon>
        <taxon>Tracheophyta</taxon>
        <taxon>Spermatophyta</taxon>
        <taxon>Magnoliopsida</taxon>
        <taxon>eudicotyledons</taxon>
        <taxon>Gunneridae</taxon>
        <taxon>Pentapetalae</taxon>
        <taxon>asterids</taxon>
        <taxon>lamiids</taxon>
        <taxon>Gentianales</taxon>
        <taxon>Rubiaceae</taxon>
        <taxon>Ixoroideae</taxon>
        <taxon>Gardenieae complex</taxon>
        <taxon>Bertiereae - Coffeeae clade</taxon>
        <taxon>Coffeeae</taxon>
        <taxon>Coffea</taxon>
    </lineage>
</organism>
<proteinExistence type="predicted"/>
<evidence type="ECO:0000259" key="2">
    <source>
        <dbReference type="Pfam" id="PF13952"/>
    </source>
</evidence>
<gene>
    <name evidence="6" type="primary">LOC140021232</name>
</gene>
<dbReference type="Proteomes" id="UP001652660">
    <property type="component" value="Chromosome 11e"/>
</dbReference>
<reference evidence="6" key="1">
    <citation type="submission" date="2025-08" db="UniProtKB">
        <authorList>
            <consortium name="RefSeq"/>
        </authorList>
    </citation>
    <scope>IDENTIFICATION</scope>
    <source>
        <tissue evidence="6">Leaves</tissue>
    </source>
</reference>
<dbReference type="GeneID" id="140021232"/>
<dbReference type="InterPro" id="IPR025452">
    <property type="entry name" value="DUF4218"/>
</dbReference>
<sequence>MDDRSWIFIEDRVNNPYFEKCLSDFLKFAYKKKEVGSRIYCPCRRCKNSERRKEETVRAHVTMKGFLTTYTNWIYHGEDPWDFNQENMNNGVFRRIENDDMNELIHETLGRTLEENSNINLEELRGACDEETNKFFKLLKHAETELYPGCKNFTLLSFVIKLLHVKSLCRWSNNSMTILLELLKEVFPENELFPSSYRDAWKIVKDLGLSYHKIHACPNDCLIYWKETEHETFCRKCGTPRYKQIVKQSDDSSEQANKVPAKLVRYFPLKPRLQRLFMSSKTASLMRWHEEERIKDGKLRHPADSLAWKHFNDRHPSFASDPRNVPNIMEHLLVHLPEEAKLGGPFQFRSMYPIERYLCTLKNYVRSRSHPEGSIAEGYLAEECMTFCSMYLDNIESKLNRPPRNYEGEYLNRQIGRPLGKEEVIYLDDVSWVQAHRYVLGNLETVDPFRRDHKHLLKLEKPRMSNYEREKIHSETFYKWFKKHVADLEKSNSCHDYYKEIAYLAAGPDKWVKSYSGYIVNGFRFHIKKREMRRKTQNSGVFVNASANSFASTKDKNPISGILEYYGVLVDIVELRYSNDIKFVMFKCDWVDNVTGMKQDEHNFTLVNFDHILYKQNTKNDEPFILASQAQQAWYVRDALEPEWNIVVKMTPRDLFIIDPEINICEDIQDEHSAWQHVNNNNSEDSNVSWVREGVDGVILDAQTTKSKAHVAEVDDGFFSDEDNLGIDNLIDDTSDDDDFFDKAQQGDKADD</sequence>
<dbReference type="Pfam" id="PF13960">
    <property type="entry name" value="DUF4218"/>
    <property type="match status" value="1"/>
</dbReference>
<evidence type="ECO:0000259" key="4">
    <source>
        <dbReference type="Pfam" id="PF13963"/>
    </source>
</evidence>
<feature type="domain" description="DUF4218" evidence="3">
    <location>
        <begin position="322"/>
        <end position="405"/>
    </location>
</feature>
<dbReference type="PANTHER" id="PTHR48258">
    <property type="entry name" value="DUF4218 DOMAIN-CONTAINING PROTEIN-RELATED"/>
    <property type="match status" value="1"/>
</dbReference>